<accession>A0ACA9S0G8</accession>
<proteinExistence type="predicted"/>
<name>A0ACA9S0G8_9GLOM</name>
<comment type="caution">
    <text evidence="1">The sequence shown here is derived from an EMBL/GenBank/DDBJ whole genome shotgun (WGS) entry which is preliminary data.</text>
</comment>
<sequence length="277" mass="31819">VATRESYFMEEPLLSSRIQKNNEFDLYSIPTLKQLSTQLPTTDVSSEPFAESEMQQFTLDDLCLSHHEEMIDNIASIISFLKENDVRNDNDFIVSIKEFKFEDHYIEEPLISIKVNKSTQELPNKIIEIVPLIIDEIDINVQNDQLVPEETGVKAPLEMLNEWERIDESTFDIEGIPESNYVEFDVSSDPFLASRESIHLFCLTNGEPAMIPARYDPLEIDRRKRRKTDFGSETGNVDDKDVTITDSLAQTIKSVISEDATFMHQKFEDQTALQSDL</sequence>
<keyword evidence="2" id="KW-1185">Reference proteome</keyword>
<organism evidence="1 2">
    <name type="scientific">Racocetra persica</name>
    <dbReference type="NCBI Taxonomy" id="160502"/>
    <lineage>
        <taxon>Eukaryota</taxon>
        <taxon>Fungi</taxon>
        <taxon>Fungi incertae sedis</taxon>
        <taxon>Mucoromycota</taxon>
        <taxon>Glomeromycotina</taxon>
        <taxon>Glomeromycetes</taxon>
        <taxon>Diversisporales</taxon>
        <taxon>Gigasporaceae</taxon>
        <taxon>Racocetra</taxon>
    </lineage>
</organism>
<feature type="non-terminal residue" evidence="1">
    <location>
        <position position="1"/>
    </location>
</feature>
<evidence type="ECO:0000313" key="2">
    <source>
        <dbReference type="Proteomes" id="UP000789920"/>
    </source>
</evidence>
<gene>
    <name evidence="1" type="ORF">RPERSI_LOCUS25205</name>
</gene>
<protein>
    <submittedName>
        <fullName evidence="1">27570_t:CDS:1</fullName>
    </submittedName>
</protein>
<reference evidence="1" key="1">
    <citation type="submission" date="2021-06" db="EMBL/GenBank/DDBJ databases">
        <authorList>
            <person name="Kallberg Y."/>
            <person name="Tangrot J."/>
            <person name="Rosling A."/>
        </authorList>
    </citation>
    <scope>NUCLEOTIDE SEQUENCE</scope>
    <source>
        <strain evidence="1">MA461A</strain>
    </source>
</reference>
<dbReference type="EMBL" id="CAJVQC010082739">
    <property type="protein sequence ID" value="CAG8819760.1"/>
    <property type="molecule type" value="Genomic_DNA"/>
</dbReference>
<evidence type="ECO:0000313" key="1">
    <source>
        <dbReference type="EMBL" id="CAG8819760.1"/>
    </source>
</evidence>
<dbReference type="Proteomes" id="UP000789920">
    <property type="component" value="Unassembled WGS sequence"/>
</dbReference>